<organism evidence="1">
    <name type="scientific">Nymphaea colorata</name>
    <name type="common">pocket water lily</name>
    <dbReference type="NCBI Taxonomy" id="210225"/>
    <lineage>
        <taxon>Eukaryota</taxon>
        <taxon>Viridiplantae</taxon>
        <taxon>Streptophyta</taxon>
        <taxon>Embryophyta</taxon>
        <taxon>Tracheophyta</taxon>
        <taxon>Spermatophyta</taxon>
        <taxon>Magnoliopsida</taxon>
        <taxon>Nymphaeales</taxon>
        <taxon>Nymphaeaceae</taxon>
        <taxon>Nymphaea</taxon>
    </lineage>
</organism>
<dbReference type="Gramene" id="NC13G0028800.1">
    <property type="protein sequence ID" value="NC13G0028800.1:cds"/>
    <property type="gene ID" value="NC13G0028800"/>
</dbReference>
<name>A0A5K0Z542_9MAGN</name>
<dbReference type="PANTHER" id="PTHR31104">
    <property type="entry name" value="PEPTIDE-N4-(N-ACETYL-BETA-GLUCOSAMINYL)ASPARAGINE AMIDASE A PROTEIN"/>
    <property type="match status" value="1"/>
</dbReference>
<proteinExistence type="predicted"/>
<protein>
    <submittedName>
        <fullName evidence="1">Uncharacterized protein</fullName>
    </submittedName>
</protein>
<evidence type="ECO:0000313" key="1">
    <source>
        <dbReference type="EMBL" id="VVV85497.1"/>
    </source>
</evidence>
<accession>A0A5K0Z542</accession>
<dbReference type="EMBL" id="LR721778">
    <property type="protein sequence ID" value="VVV85497.1"/>
    <property type="molecule type" value="Genomic_DNA"/>
</dbReference>
<reference evidence="1" key="1">
    <citation type="submission" date="2019-09" db="EMBL/GenBank/DDBJ databases">
        <authorList>
            <person name="Zhang L."/>
        </authorList>
    </citation>
    <scope>NUCLEOTIDE SEQUENCE</scope>
</reference>
<dbReference type="Pfam" id="PF25156">
    <property type="entry name" value="PNGase_A_C"/>
    <property type="match status" value="1"/>
</dbReference>
<dbReference type="AlphaFoldDB" id="A0A5K0Z542"/>
<sequence>MWFIDANLHLWLDSKSQKTFGKLVSYKAPNSGPNAIMSYKGLDGSFDTDGSRYITATGWVNSSLGNVTTNLNQHFAAKNLLVYEKDGNSVTVNQTTYSDYYVYFRSQSSDLYSIQENRTFVLYLHQNVVFRGDGLRHETADVSLGITEKSFRGGQSGSLSHTLENYQDGSGYFLLREVS</sequence>
<dbReference type="InterPro" id="IPR021102">
    <property type="entry name" value="PNGase_A"/>
</dbReference>
<gene>
    <name evidence="1" type="ORF">NYM_LOCUS9618</name>
</gene>